<dbReference type="InterPro" id="IPR004012">
    <property type="entry name" value="Run_dom"/>
</dbReference>
<dbReference type="PANTHER" id="PTHR46753">
    <property type="entry name" value="FYVE AND COILED-COIL DOMAIN-CONTAINING PROTEIN 1"/>
    <property type="match status" value="1"/>
</dbReference>
<dbReference type="OrthoDB" id="9044749at2759"/>
<dbReference type="Pfam" id="PF02759">
    <property type="entry name" value="RUN"/>
    <property type="match status" value="1"/>
</dbReference>
<evidence type="ECO:0000259" key="1">
    <source>
        <dbReference type="PROSITE" id="PS01179"/>
    </source>
</evidence>
<feature type="domain" description="PID" evidence="1">
    <location>
        <begin position="328"/>
        <end position="442"/>
    </location>
</feature>
<dbReference type="InterPro" id="IPR036034">
    <property type="entry name" value="PDZ_sf"/>
</dbReference>
<comment type="caution">
    <text evidence="3">The sequence shown here is derived from an EMBL/GenBank/DDBJ whole genome shotgun (WGS) entry which is preliminary data.</text>
</comment>
<dbReference type="PANTHER" id="PTHR46753:SF3">
    <property type="entry name" value="PDZ DOMAIN-CONTAINING PROTEIN"/>
    <property type="match status" value="1"/>
</dbReference>
<organism evidence="3 4">
    <name type="scientific">Amphibalanus amphitrite</name>
    <name type="common">Striped barnacle</name>
    <name type="synonym">Balanus amphitrite</name>
    <dbReference type="NCBI Taxonomy" id="1232801"/>
    <lineage>
        <taxon>Eukaryota</taxon>
        <taxon>Metazoa</taxon>
        <taxon>Ecdysozoa</taxon>
        <taxon>Arthropoda</taxon>
        <taxon>Crustacea</taxon>
        <taxon>Multicrustacea</taxon>
        <taxon>Cirripedia</taxon>
        <taxon>Thoracica</taxon>
        <taxon>Thoracicalcarea</taxon>
        <taxon>Balanomorpha</taxon>
        <taxon>Balanoidea</taxon>
        <taxon>Balanidae</taxon>
        <taxon>Amphibalaninae</taxon>
        <taxon>Amphibalanus</taxon>
    </lineage>
</organism>
<dbReference type="SUPFAM" id="SSF50156">
    <property type="entry name" value="PDZ domain-like"/>
    <property type="match status" value="1"/>
</dbReference>
<dbReference type="PROSITE" id="PS50826">
    <property type="entry name" value="RUN"/>
    <property type="match status" value="1"/>
</dbReference>
<dbReference type="Gene3D" id="2.30.29.30">
    <property type="entry name" value="Pleckstrin-homology domain (PH domain)/Phosphotyrosine-binding domain (PTB)"/>
    <property type="match status" value="1"/>
</dbReference>
<dbReference type="Pfam" id="PF00640">
    <property type="entry name" value="PID"/>
    <property type="match status" value="1"/>
</dbReference>
<dbReference type="CDD" id="cd17682">
    <property type="entry name" value="RUN_RUFY4_like"/>
    <property type="match status" value="1"/>
</dbReference>
<dbReference type="Proteomes" id="UP000440578">
    <property type="component" value="Unassembled WGS sequence"/>
</dbReference>
<gene>
    <name evidence="3" type="ORF">FJT64_015279</name>
</gene>
<dbReference type="InterPro" id="IPR011993">
    <property type="entry name" value="PH-like_dom_sf"/>
</dbReference>
<dbReference type="AlphaFoldDB" id="A0A6A4X3H6"/>
<dbReference type="EMBL" id="VIIS01000036">
    <property type="protein sequence ID" value="KAF0314256.1"/>
    <property type="molecule type" value="Genomic_DNA"/>
</dbReference>
<accession>A0A6A4X3H6</accession>
<sequence>MSVSHPLLKELKNYVLTLTKDSQERNEILDDHPSMLPFCEVLEKIFREGLLGPVFTPFGATKKDYWSVMESVYQERNSVSSSFHHAVEAVQKSQRVHTQQGRGRLFIRCALFKRCLHVPVESLIRCGRASSLYDRCDSVIGHEILAEICLSLLRQVSLIKFRLNLRNACFLDETWLLPLYRRFEFVPCERLGVKFGFCKSRVLVVDVEPNSVAAEEDNIEPGDIVDELYAECCYGMRRGRVSALLKLYQGMPIYISVVKCHSATGDLYPPAIPLLESLRLDLAQLTAAYQSRAAQRRRLAASADRLDRLPDDPEPADEKAPYCAGAPVTYLGAGFVGNRGDVTVIEMGVENVLRNQPQTQQVQLVLGEMGVTLVDRASGEVVRKHSYTEIASCGRRNDRLRYFAYVAGETSCNMARFFYCHVFEALDEQQAKDVLHGIAEGFRRTHFAV</sequence>
<feature type="domain" description="RUN" evidence="2">
    <location>
        <begin position="29"/>
        <end position="168"/>
    </location>
</feature>
<keyword evidence="4" id="KW-1185">Reference proteome</keyword>
<evidence type="ECO:0000313" key="3">
    <source>
        <dbReference type="EMBL" id="KAF0314256.1"/>
    </source>
</evidence>
<dbReference type="PROSITE" id="PS01179">
    <property type="entry name" value="PID"/>
    <property type="match status" value="1"/>
</dbReference>
<name>A0A6A4X3H6_AMPAM</name>
<evidence type="ECO:0000313" key="4">
    <source>
        <dbReference type="Proteomes" id="UP000440578"/>
    </source>
</evidence>
<dbReference type="InterPro" id="IPR006020">
    <property type="entry name" value="PTB/PI_dom"/>
</dbReference>
<proteinExistence type="predicted"/>
<dbReference type="SUPFAM" id="SSF50729">
    <property type="entry name" value="PH domain-like"/>
    <property type="match status" value="1"/>
</dbReference>
<dbReference type="SUPFAM" id="SSF140741">
    <property type="entry name" value="RUN domain-like"/>
    <property type="match status" value="1"/>
</dbReference>
<evidence type="ECO:0000259" key="2">
    <source>
        <dbReference type="PROSITE" id="PS50826"/>
    </source>
</evidence>
<protein>
    <recommendedName>
        <fullName evidence="5">RUN and FYVE domain-containing protein 4</fullName>
    </recommendedName>
</protein>
<reference evidence="3 4" key="1">
    <citation type="submission" date="2019-07" db="EMBL/GenBank/DDBJ databases">
        <title>Draft genome assembly of a fouling barnacle, Amphibalanus amphitrite (Darwin, 1854): The first reference genome for Thecostraca.</title>
        <authorList>
            <person name="Kim W."/>
        </authorList>
    </citation>
    <scope>NUCLEOTIDE SEQUENCE [LARGE SCALE GENOMIC DNA]</scope>
    <source>
        <strain evidence="3">SNU_AA5</strain>
        <tissue evidence="3">Soma without cirri and trophi</tissue>
    </source>
</reference>
<evidence type="ECO:0008006" key="5">
    <source>
        <dbReference type="Google" id="ProtNLM"/>
    </source>
</evidence>
<dbReference type="Gene3D" id="1.20.58.900">
    <property type="match status" value="1"/>
</dbReference>
<dbReference type="InterPro" id="IPR037213">
    <property type="entry name" value="Run_dom_sf"/>
</dbReference>